<proteinExistence type="predicted"/>
<gene>
    <name evidence="1" type="ORF">P5G59_04560</name>
</gene>
<dbReference type="EMBL" id="JAROCB010000001">
    <property type="protein sequence ID" value="MDN4596402.1"/>
    <property type="molecule type" value="Genomic_DNA"/>
</dbReference>
<dbReference type="Proteomes" id="UP001174210">
    <property type="component" value="Unassembled WGS sequence"/>
</dbReference>
<dbReference type="RefSeq" id="WP_301216427.1">
    <property type="nucleotide sequence ID" value="NZ_JAROCB010000001.1"/>
</dbReference>
<dbReference type="Pfam" id="PF14595">
    <property type="entry name" value="Thioredoxin_9"/>
    <property type="match status" value="1"/>
</dbReference>
<accession>A0ABT8IVH2</accession>
<dbReference type="CDD" id="cd02947">
    <property type="entry name" value="TRX_family"/>
    <property type="match status" value="1"/>
</dbReference>
<comment type="caution">
    <text evidence="1">The sequence shown here is derived from an EMBL/GenBank/DDBJ whole genome shotgun (WGS) entry which is preliminary data.</text>
</comment>
<organism evidence="1 2">
    <name type="scientific">Leifsonia virtsii</name>
    <dbReference type="NCBI Taxonomy" id="3035915"/>
    <lineage>
        <taxon>Bacteria</taxon>
        <taxon>Bacillati</taxon>
        <taxon>Actinomycetota</taxon>
        <taxon>Actinomycetes</taxon>
        <taxon>Micrococcales</taxon>
        <taxon>Microbacteriaceae</taxon>
        <taxon>Leifsonia</taxon>
    </lineage>
</organism>
<reference evidence="1" key="1">
    <citation type="submission" date="2023-03" db="EMBL/GenBank/DDBJ databases">
        <title>MT1 and MT2 Draft Genomes of Novel Species.</title>
        <authorList>
            <person name="Venkateswaran K."/>
        </authorList>
    </citation>
    <scope>NUCLEOTIDE SEQUENCE</scope>
    <source>
        <strain evidence="1">F6_8S_P_1A</strain>
    </source>
</reference>
<keyword evidence="2" id="KW-1185">Reference proteome</keyword>
<evidence type="ECO:0000313" key="2">
    <source>
        <dbReference type="Proteomes" id="UP001174210"/>
    </source>
</evidence>
<sequence>MDTTPAVDPADTGGAQLTLYTSAFCEPCMQTRAVLAEAARLAPRIAVTELDVARNLERAERDGIRSTPTVIVASADGAEVFRAEGVPTLAQVLSAAARAL</sequence>
<dbReference type="Gene3D" id="3.40.30.10">
    <property type="entry name" value="Glutaredoxin"/>
    <property type="match status" value="1"/>
</dbReference>
<evidence type="ECO:0000313" key="1">
    <source>
        <dbReference type="EMBL" id="MDN4596402.1"/>
    </source>
</evidence>
<name>A0ABT8IVH2_9MICO</name>
<dbReference type="InterPro" id="IPR036249">
    <property type="entry name" value="Thioredoxin-like_sf"/>
</dbReference>
<protein>
    <submittedName>
        <fullName evidence="1">Thioredoxin family protein</fullName>
    </submittedName>
</protein>
<dbReference type="SUPFAM" id="SSF52833">
    <property type="entry name" value="Thioredoxin-like"/>
    <property type="match status" value="1"/>
</dbReference>